<evidence type="ECO:0000256" key="3">
    <source>
        <dbReference type="ARBA" id="ARBA00022449"/>
    </source>
</evidence>
<feature type="transmembrane region" description="Helical" evidence="9">
    <location>
        <begin position="196"/>
        <end position="215"/>
    </location>
</feature>
<dbReference type="InterPro" id="IPR006153">
    <property type="entry name" value="Cation/H_exchanger_TM"/>
</dbReference>
<keyword evidence="7" id="KW-0406">Ion transport</keyword>
<name>A0AAE2ZPK5_9HYPH</name>
<feature type="transmembrane region" description="Helical" evidence="9">
    <location>
        <begin position="304"/>
        <end position="325"/>
    </location>
</feature>
<evidence type="ECO:0000256" key="4">
    <source>
        <dbReference type="ARBA" id="ARBA00022475"/>
    </source>
</evidence>
<dbReference type="InterPro" id="IPR038770">
    <property type="entry name" value="Na+/solute_symporter_sf"/>
</dbReference>
<accession>A0AAE2ZPK5</accession>
<comment type="subcellular location">
    <subcellularLocation>
        <location evidence="1">Cell membrane</location>
        <topology evidence="1">Multi-pass membrane protein</topology>
    </subcellularLocation>
</comment>
<dbReference type="Proteomes" id="UP001196509">
    <property type="component" value="Unassembled WGS sequence"/>
</dbReference>
<keyword evidence="8 9" id="KW-0472">Membrane</keyword>
<feature type="domain" description="Cation/H+ exchanger transmembrane" evidence="10">
    <location>
        <begin position="17"/>
        <end position="389"/>
    </location>
</feature>
<comment type="caution">
    <text evidence="11">The sequence shown here is derived from an EMBL/GenBank/DDBJ whole genome shotgun (WGS) entry which is preliminary data.</text>
</comment>
<feature type="transmembrane region" description="Helical" evidence="9">
    <location>
        <begin position="58"/>
        <end position="76"/>
    </location>
</feature>
<evidence type="ECO:0000256" key="5">
    <source>
        <dbReference type="ARBA" id="ARBA00022692"/>
    </source>
</evidence>
<reference evidence="11" key="1">
    <citation type="submission" date="2021-08" db="EMBL/GenBank/DDBJ databases">
        <title>Hoeflea bacterium WL0058 sp. nov., isolated from the sediment.</title>
        <authorList>
            <person name="Wang L."/>
            <person name="Zhang D."/>
        </authorList>
    </citation>
    <scope>NUCLEOTIDE SEQUENCE</scope>
    <source>
        <strain evidence="11">WL0058</strain>
    </source>
</reference>
<dbReference type="EMBL" id="JAICBX010000002">
    <property type="protein sequence ID" value="MBW8638397.1"/>
    <property type="molecule type" value="Genomic_DNA"/>
</dbReference>
<keyword evidence="3" id="KW-0050">Antiport</keyword>
<dbReference type="PANTHER" id="PTHR32507">
    <property type="entry name" value="NA(+)/H(+) ANTIPORTER 1"/>
    <property type="match status" value="1"/>
</dbReference>
<keyword evidence="4" id="KW-1003">Cell membrane</keyword>
<evidence type="ECO:0000256" key="6">
    <source>
        <dbReference type="ARBA" id="ARBA00022989"/>
    </source>
</evidence>
<gene>
    <name evidence="11" type="ORF">K1W69_14465</name>
</gene>
<keyword evidence="12" id="KW-1185">Reference proteome</keyword>
<dbReference type="Gene3D" id="1.20.1530.20">
    <property type="match status" value="1"/>
</dbReference>
<feature type="transmembrane region" description="Helical" evidence="9">
    <location>
        <begin position="280"/>
        <end position="298"/>
    </location>
</feature>
<evidence type="ECO:0000313" key="12">
    <source>
        <dbReference type="Proteomes" id="UP001196509"/>
    </source>
</evidence>
<evidence type="ECO:0000256" key="8">
    <source>
        <dbReference type="ARBA" id="ARBA00023136"/>
    </source>
</evidence>
<keyword evidence="2" id="KW-0813">Transport</keyword>
<dbReference type="RefSeq" id="WP_220229022.1">
    <property type="nucleotide sequence ID" value="NZ_JAICBX010000002.1"/>
</dbReference>
<keyword evidence="6 9" id="KW-1133">Transmembrane helix</keyword>
<feature type="transmembrane region" description="Helical" evidence="9">
    <location>
        <begin position="337"/>
        <end position="356"/>
    </location>
</feature>
<evidence type="ECO:0000259" key="10">
    <source>
        <dbReference type="Pfam" id="PF00999"/>
    </source>
</evidence>
<feature type="transmembrane region" description="Helical" evidence="9">
    <location>
        <begin position="88"/>
        <end position="110"/>
    </location>
</feature>
<dbReference type="GO" id="GO:0015297">
    <property type="term" value="F:antiporter activity"/>
    <property type="evidence" value="ECO:0007669"/>
    <property type="project" value="UniProtKB-KW"/>
</dbReference>
<dbReference type="Pfam" id="PF00999">
    <property type="entry name" value="Na_H_Exchanger"/>
    <property type="match status" value="1"/>
</dbReference>
<sequence length="422" mass="44613">MPESEIIGFLIVSLFALGLAVVANRLTKTVLTAPMLCIGFGLAMASTGVMSGAGAHEALHLVAEIALIVLLFLDAAQTNLSALRRRHVWPVRMLVVGLPLCIFLGALAALPFLPGWPIFAVALVAAILTPTDAALGLSVVTNPDIPERPRRALTVESGLNDGIALPAVLLFASLAAEATERADVNWIAFMTRQLTLGPLTGIVIGCAGGLLLLWAKRRRLATDPYEGIGTLSLAMTSYFAASLIGGNGFIAAFIAGLCFGNIVKNASAFIYEFTESEGQLLSWAAFFLLGLALLPAALAHLDLATVAIVLVSFFVVRPVSIWISLIGTDASPETRLFFGWFGPRGLATALFALLVVPQIDAGYAEPVLYIAINAVWISALLHGLTAAPLGRLYARRIKARNLAAESEPVIRSAKPFRKSGAH</sequence>
<evidence type="ECO:0000313" key="11">
    <source>
        <dbReference type="EMBL" id="MBW8638397.1"/>
    </source>
</evidence>
<feature type="transmembrane region" description="Helical" evidence="9">
    <location>
        <begin position="6"/>
        <end position="23"/>
    </location>
</feature>
<evidence type="ECO:0000256" key="1">
    <source>
        <dbReference type="ARBA" id="ARBA00004651"/>
    </source>
</evidence>
<proteinExistence type="predicted"/>
<dbReference type="PANTHER" id="PTHR32507:SF8">
    <property type="entry name" value="CNH1P"/>
    <property type="match status" value="1"/>
</dbReference>
<keyword evidence="5 9" id="KW-0812">Transmembrane</keyword>
<dbReference type="GO" id="GO:1902600">
    <property type="term" value="P:proton transmembrane transport"/>
    <property type="evidence" value="ECO:0007669"/>
    <property type="project" value="InterPro"/>
</dbReference>
<feature type="transmembrane region" description="Helical" evidence="9">
    <location>
        <begin position="368"/>
        <end position="390"/>
    </location>
</feature>
<organism evidence="11 12">
    <name type="scientific">Flavimaribacter sediminis</name>
    <dbReference type="NCBI Taxonomy" id="2865987"/>
    <lineage>
        <taxon>Bacteria</taxon>
        <taxon>Pseudomonadati</taxon>
        <taxon>Pseudomonadota</taxon>
        <taxon>Alphaproteobacteria</taxon>
        <taxon>Hyphomicrobiales</taxon>
        <taxon>Rhizobiaceae</taxon>
        <taxon>Flavimaribacter</taxon>
    </lineage>
</organism>
<dbReference type="GO" id="GO:0005886">
    <property type="term" value="C:plasma membrane"/>
    <property type="evidence" value="ECO:0007669"/>
    <property type="project" value="UniProtKB-SubCell"/>
</dbReference>
<dbReference type="AlphaFoldDB" id="A0AAE2ZPK5"/>
<feature type="transmembrane region" description="Helical" evidence="9">
    <location>
        <begin position="116"/>
        <end position="137"/>
    </location>
</feature>
<evidence type="ECO:0000256" key="7">
    <source>
        <dbReference type="ARBA" id="ARBA00023065"/>
    </source>
</evidence>
<protein>
    <submittedName>
        <fullName evidence="11">Cation:proton antiporter</fullName>
    </submittedName>
</protein>
<evidence type="ECO:0000256" key="9">
    <source>
        <dbReference type="SAM" id="Phobius"/>
    </source>
</evidence>
<feature type="transmembrane region" description="Helical" evidence="9">
    <location>
        <begin position="30"/>
        <end position="52"/>
    </location>
</feature>
<evidence type="ECO:0000256" key="2">
    <source>
        <dbReference type="ARBA" id="ARBA00022448"/>
    </source>
</evidence>